<evidence type="ECO:0000313" key="3">
    <source>
        <dbReference type="EMBL" id="KAA5388307.1"/>
    </source>
</evidence>
<dbReference type="EMBL" id="QRZL01000003">
    <property type="protein sequence ID" value="RGV80427.1"/>
    <property type="molecule type" value="Genomic_DNA"/>
</dbReference>
<dbReference type="Proteomes" id="UP000481700">
    <property type="component" value="Unassembled WGS sequence"/>
</dbReference>
<dbReference type="Proteomes" id="UP000500949">
    <property type="component" value="Chromosome"/>
</dbReference>
<evidence type="ECO:0000313" key="2">
    <source>
        <dbReference type="EMBL" id="KAA5325018.1"/>
    </source>
</evidence>
<dbReference type="AlphaFoldDB" id="A0A0K2HKR8"/>
<evidence type="ECO:0008006" key="12">
    <source>
        <dbReference type="Google" id="ProtNLM"/>
    </source>
</evidence>
<proteinExistence type="predicted"/>
<evidence type="ECO:0000313" key="10">
    <source>
        <dbReference type="Proteomes" id="UP000481700"/>
    </source>
</evidence>
<organism evidence="2 10">
    <name type="scientific">Phocaeicola dorei</name>
    <dbReference type="NCBI Taxonomy" id="357276"/>
    <lineage>
        <taxon>Bacteria</taxon>
        <taxon>Pseudomonadati</taxon>
        <taxon>Bacteroidota</taxon>
        <taxon>Bacteroidia</taxon>
        <taxon>Bacteroidales</taxon>
        <taxon>Bacteroidaceae</taxon>
        <taxon>Phocaeicola</taxon>
    </lineage>
</organism>
<evidence type="ECO:0000313" key="6">
    <source>
        <dbReference type="EMBL" id="RGV80427.1"/>
    </source>
</evidence>
<dbReference type="EMBL" id="VVZV01000001">
    <property type="protein sequence ID" value="KAA5325018.1"/>
    <property type="molecule type" value="Genomic_DNA"/>
</dbReference>
<evidence type="ECO:0000313" key="9">
    <source>
        <dbReference type="Proteomes" id="UP000294834"/>
    </source>
</evidence>
<reference evidence="2 10" key="2">
    <citation type="journal article" date="2019" name="Nat. Med.">
        <title>A library of human gut bacterial isolates paired with longitudinal multiomics data enables mechanistic microbiome research.</title>
        <authorList>
            <person name="Poyet M."/>
            <person name="Groussin M."/>
            <person name="Gibbons S.M."/>
            <person name="Avila-Pacheco J."/>
            <person name="Jiang X."/>
            <person name="Kearney S.M."/>
            <person name="Perrotta A.R."/>
            <person name="Berdy B."/>
            <person name="Zhao S."/>
            <person name="Lieberman T.D."/>
            <person name="Swanson P.K."/>
            <person name="Smith M."/>
            <person name="Roesemann S."/>
            <person name="Alexander J.E."/>
            <person name="Rich S.A."/>
            <person name="Livny J."/>
            <person name="Vlamakis H."/>
            <person name="Clish C."/>
            <person name="Bullock K."/>
            <person name="Deik A."/>
            <person name="Scott J."/>
            <person name="Pierce K.A."/>
            <person name="Xavier R.J."/>
            <person name="Alm E.J."/>
        </authorList>
    </citation>
    <scope>NUCLEOTIDE SEQUENCE [LARGE SCALE GENOMIC DNA]</scope>
    <source>
        <strain evidence="2 10">BIOML-A25</strain>
        <strain evidence="3">BIOML-A8</strain>
    </source>
</reference>
<dbReference type="Proteomes" id="UP000777173">
    <property type="component" value="Unassembled WGS sequence"/>
</dbReference>
<gene>
    <name evidence="6" type="ORF">DWW04_05275</name>
    <name evidence="7" type="ORF">E1J06_07345</name>
    <name evidence="3" type="ORF">F2Y44_00885</name>
    <name evidence="2" type="ORF">F2Z07_01275</name>
    <name evidence="5" type="ORF">GKD17_07475</name>
    <name evidence="4" type="ORF">KSU80_08185</name>
</gene>
<dbReference type="EMBL" id="CP046176">
    <property type="protein sequence ID" value="QJR76243.1"/>
    <property type="molecule type" value="Genomic_DNA"/>
</dbReference>
<dbReference type="KEGG" id="bdh:GV66_14070"/>
<dbReference type="Proteomes" id="UP000294834">
    <property type="component" value="Unassembled WGS sequence"/>
</dbReference>
<reference evidence="7 9" key="3">
    <citation type="journal article" date="2019" name="Nat. Microbiol.">
        <title>Genomic variation and strain-specific functional adaptation in the human gut microbiome during early life.</title>
        <authorList>
            <person name="Vatanen T."/>
            <person name="Plichta D.R."/>
            <person name="Somani J."/>
            <person name="Munch P.C."/>
            <person name="Arthur T.D."/>
            <person name="Hall A.B."/>
            <person name="Rudolf S."/>
            <person name="Oakeley E.J."/>
            <person name="Ke X."/>
            <person name="Young R.A."/>
            <person name="Haiser H.J."/>
            <person name="Kolde R."/>
            <person name="Yassour M."/>
            <person name="Luopajarvi K."/>
            <person name="Siljander H."/>
            <person name="Virtanen S.M."/>
            <person name="Ilonen J."/>
            <person name="Uibo R."/>
            <person name="Tillmann V."/>
            <person name="Mokurov S."/>
            <person name="Dorshakova N."/>
            <person name="Porter J.A."/>
            <person name="McHardy A.C."/>
            <person name="Lahdesmaki H."/>
            <person name="Vlamakis H."/>
            <person name="Huttenhower C."/>
            <person name="Knip M."/>
            <person name="Xavier R.J."/>
        </authorList>
    </citation>
    <scope>NUCLEOTIDE SEQUENCE [LARGE SCALE GENOMIC DNA]</scope>
    <source>
        <strain evidence="7 9">RJX1052</strain>
    </source>
</reference>
<evidence type="ECO:0000256" key="1">
    <source>
        <dbReference type="SAM" id="SignalP"/>
    </source>
</evidence>
<dbReference type="RefSeq" id="WP_008652553.1">
    <property type="nucleotide sequence ID" value="NZ_CP046176.1"/>
</dbReference>
<evidence type="ECO:0000313" key="11">
    <source>
        <dbReference type="Proteomes" id="UP000500949"/>
    </source>
</evidence>
<evidence type="ECO:0000313" key="4">
    <source>
        <dbReference type="EMBL" id="MBV3123157.1"/>
    </source>
</evidence>
<reference evidence="4" key="5">
    <citation type="submission" date="2021-06" db="EMBL/GenBank/DDBJ databases">
        <title>Collection of gut derived symbiotic bacterial strains cultured from healthy donors.</title>
        <authorList>
            <person name="Lin H."/>
            <person name="Littmann E."/>
            <person name="Pamer E.G."/>
        </authorList>
    </citation>
    <scope>NUCLEOTIDE SEQUENCE</scope>
    <source>
        <strain evidence="4">MSK.5.10</strain>
    </source>
</reference>
<dbReference type="GeneID" id="93446519"/>
<sequence length="233" mass="26631">MKKKRISTYITLLTLLSSMLLYSPTLAAQEKKTTIEEEKVPFYQGTTIGIDIFGLGSKIFGGDITSTEISVEVNLKNRYVPVAEIGYGTTDTTDDGTNIHYKASAPYFRIGMNYNFFFKKPYLPGFLYGGIRYGFTSFSYDVDAPTMKDPTWGFPEIPFSYEGVKTTVTWTELLAGIKVNVYKNFYMGWSLRYRIRMNMKKTEHTEPWYIPGFGKNNSTNLGVTYSLIYKLPF</sequence>
<dbReference type="EMBL" id="JAHOAX010000005">
    <property type="protein sequence ID" value="MBV3123157.1"/>
    <property type="molecule type" value="Genomic_DNA"/>
</dbReference>
<dbReference type="InterPro" id="IPR046111">
    <property type="entry name" value="DUF6048"/>
</dbReference>
<dbReference type="Pfam" id="PF19515">
    <property type="entry name" value="DUF6048"/>
    <property type="match status" value="1"/>
</dbReference>
<reference evidence="5 11" key="4">
    <citation type="submission" date="2019-11" db="EMBL/GenBank/DDBJ databases">
        <title>Complete genome sequence of Bacteroides dorei DSM 17855.</title>
        <authorList>
            <person name="Russell J.T."/>
        </authorList>
    </citation>
    <scope>NUCLEOTIDE SEQUENCE [LARGE SCALE GENOMIC DNA]</scope>
    <source>
        <strain evidence="5 11">DSM 17855</strain>
    </source>
</reference>
<keyword evidence="1" id="KW-0732">Signal</keyword>
<dbReference type="Proteomes" id="UP000283678">
    <property type="component" value="Unassembled WGS sequence"/>
</dbReference>
<evidence type="ECO:0000313" key="8">
    <source>
        <dbReference type="Proteomes" id="UP000283678"/>
    </source>
</evidence>
<feature type="signal peptide" evidence="1">
    <location>
        <begin position="1"/>
        <end position="27"/>
    </location>
</feature>
<dbReference type="EMBL" id="SLTX01000001">
    <property type="protein sequence ID" value="TDB07241.1"/>
    <property type="molecule type" value="Genomic_DNA"/>
</dbReference>
<evidence type="ECO:0000313" key="5">
    <source>
        <dbReference type="EMBL" id="QJR76243.1"/>
    </source>
</evidence>
<name>A0A0K2HKR8_9BACT</name>
<reference evidence="6 8" key="1">
    <citation type="submission" date="2018-08" db="EMBL/GenBank/DDBJ databases">
        <title>A genome reference for cultivated species of the human gut microbiota.</title>
        <authorList>
            <person name="Zou Y."/>
            <person name="Xue W."/>
            <person name="Luo G."/>
        </authorList>
    </citation>
    <scope>NUCLEOTIDE SEQUENCE [LARGE SCALE GENOMIC DNA]</scope>
    <source>
        <strain evidence="6 8">AF14-1AC</strain>
    </source>
</reference>
<evidence type="ECO:0000313" key="7">
    <source>
        <dbReference type="EMBL" id="TDB07241.1"/>
    </source>
</evidence>
<protein>
    <recommendedName>
        <fullName evidence="12">Outer membrane protein beta-barrel domain-containing protein</fullName>
    </recommendedName>
</protein>
<dbReference type="EMBL" id="VVZE01000001">
    <property type="protein sequence ID" value="KAA5388307.1"/>
    <property type="molecule type" value="Genomic_DNA"/>
</dbReference>
<feature type="chain" id="PRO_5014231895" description="Outer membrane protein beta-barrel domain-containing protein" evidence="1">
    <location>
        <begin position="28"/>
        <end position="233"/>
    </location>
</feature>
<accession>A0A0K2HKR8</accession>